<dbReference type="GO" id="GO:0004129">
    <property type="term" value="F:cytochrome-c oxidase activity"/>
    <property type="evidence" value="ECO:0007669"/>
    <property type="project" value="InterPro"/>
</dbReference>
<feature type="transmembrane region" description="Helical" evidence="5">
    <location>
        <begin position="80"/>
        <end position="100"/>
    </location>
</feature>
<evidence type="ECO:0000256" key="1">
    <source>
        <dbReference type="ARBA" id="ARBA00004141"/>
    </source>
</evidence>
<reference evidence="7" key="1">
    <citation type="submission" date="2020-02" db="EMBL/GenBank/DDBJ databases">
        <title>Relaxed selection underlies rapid genomic changes in the transitions from sociality to social parasitism in ants.</title>
        <authorList>
            <person name="Bi X."/>
        </authorList>
    </citation>
    <scope>NUCLEOTIDE SEQUENCE</scope>
    <source>
        <strain evidence="7">BGI-DK2013a</strain>
        <tissue evidence="7">Whole body</tissue>
    </source>
</reference>
<comment type="caution">
    <text evidence="7">The sequence shown here is derived from an EMBL/GenBank/DDBJ whole genome shotgun (WGS) entry which is preliminary data.</text>
</comment>
<feature type="domain" description="Heme-copper oxidase subunit III family profile" evidence="6">
    <location>
        <begin position="66"/>
        <end position="118"/>
    </location>
</feature>
<keyword evidence="4 5" id="KW-0472">Membrane</keyword>
<dbReference type="Pfam" id="PF00510">
    <property type="entry name" value="COX3"/>
    <property type="match status" value="1"/>
</dbReference>
<dbReference type="InterPro" id="IPR035973">
    <property type="entry name" value="Cyt_c_oxidase_su3-like_sf"/>
</dbReference>
<feature type="non-terminal residue" evidence="7">
    <location>
        <position position="131"/>
    </location>
</feature>
<dbReference type="Gene3D" id="1.20.120.80">
    <property type="entry name" value="Cytochrome c oxidase, subunit III, four-helix bundle"/>
    <property type="match status" value="1"/>
</dbReference>
<dbReference type="InterPro" id="IPR013833">
    <property type="entry name" value="Cyt_c_oxidase_su3_a-hlx"/>
</dbReference>
<keyword evidence="2 5" id="KW-0812">Transmembrane</keyword>
<evidence type="ECO:0000256" key="4">
    <source>
        <dbReference type="ARBA" id="ARBA00023136"/>
    </source>
</evidence>
<proteinExistence type="predicted"/>
<dbReference type="Proteomes" id="UP000667349">
    <property type="component" value="Unassembled WGS sequence"/>
</dbReference>
<evidence type="ECO:0000313" key="7">
    <source>
        <dbReference type="EMBL" id="KAG5316803.1"/>
    </source>
</evidence>
<evidence type="ECO:0000256" key="3">
    <source>
        <dbReference type="ARBA" id="ARBA00022989"/>
    </source>
</evidence>
<organism evidence="7 8">
    <name type="scientific">Acromyrmex insinuator</name>
    <dbReference type="NCBI Taxonomy" id="230686"/>
    <lineage>
        <taxon>Eukaryota</taxon>
        <taxon>Metazoa</taxon>
        <taxon>Ecdysozoa</taxon>
        <taxon>Arthropoda</taxon>
        <taxon>Hexapoda</taxon>
        <taxon>Insecta</taxon>
        <taxon>Pterygota</taxon>
        <taxon>Neoptera</taxon>
        <taxon>Endopterygota</taxon>
        <taxon>Hymenoptera</taxon>
        <taxon>Apocrita</taxon>
        <taxon>Aculeata</taxon>
        <taxon>Formicoidea</taxon>
        <taxon>Formicidae</taxon>
        <taxon>Myrmicinae</taxon>
        <taxon>Acromyrmex</taxon>
    </lineage>
</organism>
<dbReference type="GO" id="GO:0022904">
    <property type="term" value="P:respiratory electron transport chain"/>
    <property type="evidence" value="ECO:0007669"/>
    <property type="project" value="InterPro"/>
</dbReference>
<evidence type="ECO:0000256" key="2">
    <source>
        <dbReference type="ARBA" id="ARBA00022692"/>
    </source>
</evidence>
<accession>A0A836FCC5</accession>
<protein>
    <submittedName>
        <fullName evidence="7">COX3 oxidase</fullName>
    </submittedName>
</protein>
<evidence type="ECO:0000259" key="6">
    <source>
        <dbReference type="Pfam" id="PF00510"/>
    </source>
</evidence>
<keyword evidence="3 5" id="KW-1133">Transmembrane helix</keyword>
<comment type="subcellular location">
    <subcellularLocation>
        <location evidence="1">Membrane</location>
        <topology evidence="1">Multi-pass membrane protein</topology>
    </subcellularLocation>
</comment>
<name>A0A836FCC5_9HYME</name>
<keyword evidence="8" id="KW-1185">Reference proteome</keyword>
<sequence>MKVSGFDRIETLSRDNYDTWKLQFMLLYSLPPFTASSYVRFCFSLSFRLWVRLILFRIINYLNNLTHHFLINKDIKEKKSFLIIITLGIYFLILQLIKYINISFTIADSIYDSTFFLHFSSYHHFGFEAAS</sequence>
<dbReference type="SUPFAM" id="SSF81452">
    <property type="entry name" value="Cytochrome c oxidase subunit III-like"/>
    <property type="match status" value="1"/>
</dbReference>
<dbReference type="InterPro" id="IPR000298">
    <property type="entry name" value="Cyt_c_oxidase-like_su3"/>
</dbReference>
<dbReference type="GO" id="GO:0016020">
    <property type="term" value="C:membrane"/>
    <property type="evidence" value="ECO:0007669"/>
    <property type="project" value="UniProtKB-SubCell"/>
</dbReference>
<gene>
    <name evidence="7" type="primary">Coiii_0</name>
    <name evidence="7" type="ORF">G6Z75_0006148</name>
</gene>
<evidence type="ECO:0000256" key="5">
    <source>
        <dbReference type="SAM" id="Phobius"/>
    </source>
</evidence>
<feature type="non-terminal residue" evidence="7">
    <location>
        <position position="1"/>
    </location>
</feature>
<dbReference type="AlphaFoldDB" id="A0A836FCC5"/>
<evidence type="ECO:0000313" key="8">
    <source>
        <dbReference type="Proteomes" id="UP000667349"/>
    </source>
</evidence>
<dbReference type="EMBL" id="JAANHZ010000009">
    <property type="protein sequence ID" value="KAG5316803.1"/>
    <property type="molecule type" value="Genomic_DNA"/>
</dbReference>